<dbReference type="InterPro" id="IPR001806">
    <property type="entry name" value="Small_GTPase"/>
</dbReference>
<dbReference type="Gene3D" id="3.40.50.300">
    <property type="entry name" value="P-loop containing nucleotide triphosphate hydrolases"/>
    <property type="match status" value="1"/>
</dbReference>
<dbReference type="InterPro" id="IPR005225">
    <property type="entry name" value="Small_GTP-bd"/>
</dbReference>
<evidence type="ECO:0000256" key="1">
    <source>
        <dbReference type="ARBA" id="ARBA00004308"/>
    </source>
</evidence>
<reference evidence="9" key="5">
    <citation type="submission" date="2025-09" db="UniProtKB">
        <authorList>
            <consortium name="Ensembl"/>
        </authorList>
    </citation>
    <scope>IDENTIFICATION</scope>
</reference>
<dbReference type="SMART" id="SM00176">
    <property type="entry name" value="RAN"/>
    <property type="match status" value="1"/>
</dbReference>
<dbReference type="PROSITE" id="PS51419">
    <property type="entry name" value="RAB"/>
    <property type="match status" value="1"/>
</dbReference>
<keyword evidence="5" id="KW-0342">GTP-binding</keyword>
<dbReference type="PROSITE" id="PS51421">
    <property type="entry name" value="RAS"/>
    <property type="match status" value="1"/>
</dbReference>
<dbReference type="GeneTree" id="ENSGT00940000165742"/>
<dbReference type="GO" id="GO:0012505">
    <property type="term" value="C:endomembrane system"/>
    <property type="evidence" value="ECO:0007669"/>
    <property type="project" value="UniProtKB-SubCell"/>
</dbReference>
<evidence type="ECO:0000256" key="6">
    <source>
        <dbReference type="ARBA" id="ARBA00023136"/>
    </source>
</evidence>
<evidence type="ECO:0000256" key="8">
    <source>
        <dbReference type="ARBA" id="ARBA00023289"/>
    </source>
</evidence>
<dbReference type="GO" id="GO:0005525">
    <property type="term" value="F:GTP binding"/>
    <property type="evidence" value="ECO:0007669"/>
    <property type="project" value="UniProtKB-KW"/>
</dbReference>
<evidence type="ECO:0000313" key="10">
    <source>
        <dbReference type="Proteomes" id="UP000314986"/>
    </source>
</evidence>
<accession>A0A4W3H3Y1</accession>
<keyword evidence="8" id="KW-0636">Prenylation</keyword>
<dbReference type="NCBIfam" id="TIGR00231">
    <property type="entry name" value="small_GTP"/>
    <property type="match status" value="1"/>
</dbReference>
<reference evidence="10" key="1">
    <citation type="journal article" date="2006" name="Science">
        <title>Ancient noncoding elements conserved in the human genome.</title>
        <authorList>
            <person name="Venkatesh B."/>
            <person name="Kirkness E.F."/>
            <person name="Loh Y.H."/>
            <person name="Halpern A.L."/>
            <person name="Lee A.P."/>
            <person name="Johnson J."/>
            <person name="Dandona N."/>
            <person name="Viswanathan L.D."/>
            <person name="Tay A."/>
            <person name="Venter J.C."/>
            <person name="Strausberg R.L."/>
            <person name="Brenner S."/>
        </authorList>
    </citation>
    <scope>NUCLEOTIDE SEQUENCE [LARGE SCALE GENOMIC DNA]</scope>
</reference>
<dbReference type="FunFam" id="3.40.50.300:FF:000586">
    <property type="entry name" value="Rab family GTPase"/>
    <property type="match status" value="1"/>
</dbReference>
<dbReference type="Proteomes" id="UP000314986">
    <property type="component" value="Unassembled WGS sequence"/>
</dbReference>
<keyword evidence="10" id="KW-1185">Reference proteome</keyword>
<dbReference type="PRINTS" id="PR00449">
    <property type="entry name" value="RASTRNSFRMNG"/>
</dbReference>
<dbReference type="CDD" id="cd00154">
    <property type="entry name" value="Rab"/>
    <property type="match status" value="1"/>
</dbReference>
<dbReference type="SUPFAM" id="SSF52540">
    <property type="entry name" value="P-loop containing nucleoside triphosphate hydrolases"/>
    <property type="match status" value="1"/>
</dbReference>
<dbReference type="InParanoid" id="A0A4W3H3Y1"/>
<protein>
    <submittedName>
        <fullName evidence="9">Uncharacterized protein</fullName>
    </submittedName>
</protein>
<reference evidence="9" key="4">
    <citation type="submission" date="2025-08" db="UniProtKB">
        <authorList>
            <consortium name="Ensembl"/>
        </authorList>
    </citation>
    <scope>IDENTIFICATION</scope>
</reference>
<dbReference type="InterPro" id="IPR050305">
    <property type="entry name" value="Small_GTPase_Rab"/>
</dbReference>
<dbReference type="PANTHER" id="PTHR47980">
    <property type="entry name" value="LD44762P"/>
    <property type="match status" value="1"/>
</dbReference>
<sequence length="220" mass="24535">MDIVNLSGDILLKIVLVGDSSVGKTAILERLTEDTFHSSILSTIGIDFRVKTVRVNDNATVRLQVWDTAGQERFHTLTTHYFRGSNGLMLVYDITNLNTFNNITWWIKDTVENAGKDVGQVLIGNKCDLQVERGVTLDKGKQLAQEHDMQFFETSAKDDINIEQAFSALAEEIIKKITLYSAFHVGMTSQGAGQCTAFQHLQPASVHMKIYRISIASPRS</sequence>
<dbReference type="InterPro" id="IPR027417">
    <property type="entry name" value="P-loop_NTPase"/>
</dbReference>
<organism evidence="9 10">
    <name type="scientific">Callorhinchus milii</name>
    <name type="common">Ghost shark</name>
    <dbReference type="NCBI Taxonomy" id="7868"/>
    <lineage>
        <taxon>Eukaryota</taxon>
        <taxon>Metazoa</taxon>
        <taxon>Chordata</taxon>
        <taxon>Craniata</taxon>
        <taxon>Vertebrata</taxon>
        <taxon>Chondrichthyes</taxon>
        <taxon>Holocephali</taxon>
        <taxon>Chimaeriformes</taxon>
        <taxon>Callorhinchidae</taxon>
        <taxon>Callorhinchus</taxon>
    </lineage>
</organism>
<keyword evidence="4" id="KW-0547">Nucleotide-binding</keyword>
<keyword evidence="6" id="KW-0472">Membrane</keyword>
<dbReference type="STRING" id="7868.ENSCMIP00000010050"/>
<dbReference type="OMA" id="KVGENTD"/>
<dbReference type="Ensembl" id="ENSCMIT00000010318.1">
    <property type="protein sequence ID" value="ENSCMIP00000010050.1"/>
    <property type="gene ID" value="ENSCMIG00000005300.1"/>
</dbReference>
<evidence type="ECO:0000313" key="9">
    <source>
        <dbReference type="Ensembl" id="ENSCMIP00000010050.1"/>
    </source>
</evidence>
<comment type="subcellular location">
    <subcellularLocation>
        <location evidence="1">Endomembrane system</location>
    </subcellularLocation>
    <subcellularLocation>
        <location evidence="2">Membrane</location>
        <topology evidence="2">Lipid-anchor</topology>
    </subcellularLocation>
</comment>
<proteinExistence type="inferred from homology"/>
<evidence type="ECO:0000256" key="3">
    <source>
        <dbReference type="ARBA" id="ARBA00006270"/>
    </source>
</evidence>
<dbReference type="SMART" id="SM00173">
    <property type="entry name" value="RAS"/>
    <property type="match status" value="1"/>
</dbReference>
<dbReference type="GO" id="GO:0016020">
    <property type="term" value="C:membrane"/>
    <property type="evidence" value="ECO:0007669"/>
    <property type="project" value="UniProtKB-SubCell"/>
</dbReference>
<dbReference type="AlphaFoldDB" id="A0A4W3H3Y1"/>
<evidence type="ECO:0000256" key="7">
    <source>
        <dbReference type="ARBA" id="ARBA00023288"/>
    </source>
</evidence>
<reference evidence="10" key="2">
    <citation type="journal article" date="2007" name="PLoS Biol.">
        <title>Survey sequencing and comparative analysis of the elephant shark (Callorhinchus milii) genome.</title>
        <authorList>
            <person name="Venkatesh B."/>
            <person name="Kirkness E.F."/>
            <person name="Loh Y.H."/>
            <person name="Halpern A.L."/>
            <person name="Lee A.P."/>
            <person name="Johnson J."/>
            <person name="Dandona N."/>
            <person name="Viswanathan L.D."/>
            <person name="Tay A."/>
            <person name="Venter J.C."/>
            <person name="Strausberg R.L."/>
            <person name="Brenner S."/>
        </authorList>
    </citation>
    <scope>NUCLEOTIDE SEQUENCE [LARGE SCALE GENOMIC DNA]</scope>
</reference>
<name>A0A4W3H3Y1_CALMI</name>
<reference evidence="10" key="3">
    <citation type="journal article" date="2014" name="Nature">
        <title>Elephant shark genome provides unique insights into gnathostome evolution.</title>
        <authorList>
            <consortium name="International Elephant Shark Genome Sequencing Consortium"/>
            <person name="Venkatesh B."/>
            <person name="Lee A.P."/>
            <person name="Ravi V."/>
            <person name="Maurya A.K."/>
            <person name="Lian M.M."/>
            <person name="Swann J.B."/>
            <person name="Ohta Y."/>
            <person name="Flajnik M.F."/>
            <person name="Sutoh Y."/>
            <person name="Kasahara M."/>
            <person name="Hoon S."/>
            <person name="Gangu V."/>
            <person name="Roy S.W."/>
            <person name="Irimia M."/>
            <person name="Korzh V."/>
            <person name="Kondrychyn I."/>
            <person name="Lim Z.W."/>
            <person name="Tay B.H."/>
            <person name="Tohari S."/>
            <person name="Kong K.W."/>
            <person name="Ho S."/>
            <person name="Lorente-Galdos B."/>
            <person name="Quilez J."/>
            <person name="Marques-Bonet T."/>
            <person name="Raney B.J."/>
            <person name="Ingham P.W."/>
            <person name="Tay A."/>
            <person name="Hillier L.W."/>
            <person name="Minx P."/>
            <person name="Boehm T."/>
            <person name="Wilson R.K."/>
            <person name="Brenner S."/>
            <person name="Warren W.C."/>
        </authorList>
    </citation>
    <scope>NUCLEOTIDE SEQUENCE [LARGE SCALE GENOMIC DNA]</scope>
</reference>
<dbReference type="GO" id="GO:0003924">
    <property type="term" value="F:GTPase activity"/>
    <property type="evidence" value="ECO:0007669"/>
    <property type="project" value="InterPro"/>
</dbReference>
<evidence type="ECO:0000256" key="4">
    <source>
        <dbReference type="ARBA" id="ARBA00022741"/>
    </source>
</evidence>
<dbReference type="Pfam" id="PF00071">
    <property type="entry name" value="Ras"/>
    <property type="match status" value="1"/>
</dbReference>
<evidence type="ECO:0000256" key="5">
    <source>
        <dbReference type="ARBA" id="ARBA00023134"/>
    </source>
</evidence>
<dbReference type="SMART" id="SM00175">
    <property type="entry name" value="RAB"/>
    <property type="match status" value="1"/>
</dbReference>
<evidence type="ECO:0000256" key="2">
    <source>
        <dbReference type="ARBA" id="ARBA00004635"/>
    </source>
</evidence>
<dbReference type="PROSITE" id="PS51420">
    <property type="entry name" value="RHO"/>
    <property type="match status" value="1"/>
</dbReference>
<keyword evidence="7" id="KW-0449">Lipoprotein</keyword>
<comment type="similarity">
    <text evidence="3">Belongs to the small GTPase superfamily. Rab family.</text>
</comment>
<dbReference type="SMART" id="SM00174">
    <property type="entry name" value="RHO"/>
    <property type="match status" value="1"/>
</dbReference>